<dbReference type="PANTHER" id="PTHR11746">
    <property type="entry name" value="O-METHYLTRANSFERASE"/>
    <property type="match status" value="1"/>
</dbReference>
<dbReference type="FunFam" id="1.10.10.10:FF:000357">
    <property type="entry name" value="Caffeic acid 3-O-methyltransferase"/>
    <property type="match status" value="1"/>
</dbReference>
<dbReference type="PIRSF" id="PIRSF005739">
    <property type="entry name" value="O-mtase"/>
    <property type="match status" value="1"/>
</dbReference>
<keyword evidence="1" id="KW-0489">Methyltransferase</keyword>
<evidence type="ECO:0000313" key="8">
    <source>
        <dbReference type="EMBL" id="CAH8356259.1"/>
    </source>
</evidence>
<dbReference type="InterPro" id="IPR036390">
    <property type="entry name" value="WH_DNA-bd_sf"/>
</dbReference>
<evidence type="ECO:0000256" key="3">
    <source>
        <dbReference type="ARBA" id="ARBA00022691"/>
    </source>
</evidence>
<evidence type="ECO:0000256" key="4">
    <source>
        <dbReference type="PIRSR" id="PIRSR005739-1"/>
    </source>
</evidence>
<evidence type="ECO:0000256" key="5">
    <source>
        <dbReference type="SAM" id="MobiDB-lite"/>
    </source>
</evidence>
<organism evidence="8 9">
    <name type="scientific">Eruca vesicaria subsp. sativa</name>
    <name type="common">Garden rocket</name>
    <name type="synonym">Eruca sativa</name>
    <dbReference type="NCBI Taxonomy" id="29727"/>
    <lineage>
        <taxon>Eukaryota</taxon>
        <taxon>Viridiplantae</taxon>
        <taxon>Streptophyta</taxon>
        <taxon>Embryophyta</taxon>
        <taxon>Tracheophyta</taxon>
        <taxon>Spermatophyta</taxon>
        <taxon>Magnoliopsida</taxon>
        <taxon>eudicotyledons</taxon>
        <taxon>Gunneridae</taxon>
        <taxon>Pentapetalae</taxon>
        <taxon>rosids</taxon>
        <taxon>malvids</taxon>
        <taxon>Brassicales</taxon>
        <taxon>Brassicaceae</taxon>
        <taxon>Brassiceae</taxon>
        <taxon>Eruca</taxon>
    </lineage>
</organism>
<name>A0ABC8KC82_ERUVS</name>
<dbReference type="InterPro" id="IPR001077">
    <property type="entry name" value="COMT_C"/>
</dbReference>
<dbReference type="Pfam" id="PF08100">
    <property type="entry name" value="Dimerisation"/>
    <property type="match status" value="1"/>
</dbReference>
<dbReference type="AlphaFoldDB" id="A0ABC8KC82"/>
<keyword evidence="3" id="KW-0949">S-adenosyl-L-methionine</keyword>
<dbReference type="PROSITE" id="PS51683">
    <property type="entry name" value="SAM_OMT_II"/>
    <property type="match status" value="1"/>
</dbReference>
<dbReference type="InterPro" id="IPR016461">
    <property type="entry name" value="COMT-like"/>
</dbReference>
<evidence type="ECO:0000256" key="2">
    <source>
        <dbReference type="ARBA" id="ARBA00022679"/>
    </source>
</evidence>
<gene>
    <name evidence="8" type="ORF">ERUC_LOCUS22014</name>
</gene>
<dbReference type="GO" id="GO:0032259">
    <property type="term" value="P:methylation"/>
    <property type="evidence" value="ECO:0007669"/>
    <property type="project" value="UniProtKB-KW"/>
</dbReference>
<dbReference type="GO" id="GO:0008168">
    <property type="term" value="F:methyltransferase activity"/>
    <property type="evidence" value="ECO:0007669"/>
    <property type="project" value="UniProtKB-KW"/>
</dbReference>
<reference evidence="8 9" key="1">
    <citation type="submission" date="2022-03" db="EMBL/GenBank/DDBJ databases">
        <authorList>
            <person name="Macdonald S."/>
            <person name="Ahmed S."/>
            <person name="Newling K."/>
        </authorList>
    </citation>
    <scope>NUCLEOTIDE SEQUENCE [LARGE SCALE GENOMIC DNA]</scope>
</reference>
<dbReference type="InterPro" id="IPR036388">
    <property type="entry name" value="WH-like_DNA-bd_sf"/>
</dbReference>
<feature type="domain" description="O-methyltransferase C-terminal" evidence="6">
    <location>
        <begin position="159"/>
        <end position="364"/>
    </location>
</feature>
<keyword evidence="2" id="KW-0808">Transferase</keyword>
<dbReference type="Gene3D" id="3.40.50.150">
    <property type="entry name" value="Vaccinia Virus protein VP39"/>
    <property type="match status" value="1"/>
</dbReference>
<feature type="active site" description="Proton acceptor" evidence="4">
    <location>
        <position position="287"/>
    </location>
</feature>
<accession>A0ABC8KC82</accession>
<evidence type="ECO:0000259" key="6">
    <source>
        <dbReference type="Pfam" id="PF00891"/>
    </source>
</evidence>
<sequence>MANQLQKPLNLSPKPVLTKEEQQQDSQEMVALQAERMVYSLTFPMVFKAALELGVIDTIATVEDGVWLSPCEIASRLPTKPTNPEAPMMLDRMMRLLASHSVLKCRVVETGENDQTGKIERVYASEPVCKFFLKDSDGSGSLRSLFMLCHDHVIFKSLSHIKDVILQGQDAFISAYGMKVFEYIASDEQFAEMFSPAMSESSTMVMNKVLEKYKGFEDVKTLVDVGGGVGTVLGLITSKYPHIKGINFDLPSVLVNATPYPGVQHVAGDMLVEIPKGDAIFMKWMLHAWNDENCVKILKNCYTSLPEKGKVIVVDVVMPTEPKCYDFDSNMDLTMDMFILSQRSGGRERTLPQLEALGCAAGFSRCEFICRAYSFSLIEFHK</sequence>
<dbReference type="EMBL" id="CAKOAT010216265">
    <property type="protein sequence ID" value="CAH8356259.1"/>
    <property type="molecule type" value="Genomic_DNA"/>
</dbReference>
<dbReference type="SUPFAM" id="SSF46785">
    <property type="entry name" value="Winged helix' DNA-binding domain"/>
    <property type="match status" value="1"/>
</dbReference>
<feature type="domain" description="O-methyltransferase dimerisation" evidence="7">
    <location>
        <begin position="40"/>
        <end position="135"/>
    </location>
</feature>
<evidence type="ECO:0000313" key="9">
    <source>
        <dbReference type="Proteomes" id="UP001642260"/>
    </source>
</evidence>
<feature type="region of interest" description="Disordered" evidence="5">
    <location>
        <begin position="1"/>
        <end position="23"/>
    </location>
</feature>
<protein>
    <recommendedName>
        <fullName evidence="10">Caffeic acid O-methyltransferase</fullName>
    </recommendedName>
</protein>
<comment type="caution">
    <text evidence="8">The sequence shown here is derived from an EMBL/GenBank/DDBJ whole genome shotgun (WGS) entry which is preliminary data.</text>
</comment>
<dbReference type="SUPFAM" id="SSF53335">
    <property type="entry name" value="S-adenosyl-L-methionine-dependent methyltransferases"/>
    <property type="match status" value="1"/>
</dbReference>
<dbReference type="Pfam" id="PF00891">
    <property type="entry name" value="Methyltransf_2"/>
    <property type="match status" value="1"/>
</dbReference>
<keyword evidence="9" id="KW-1185">Reference proteome</keyword>
<dbReference type="InterPro" id="IPR012967">
    <property type="entry name" value="COMT_dimerisation"/>
</dbReference>
<proteinExistence type="predicted"/>
<evidence type="ECO:0000259" key="7">
    <source>
        <dbReference type="Pfam" id="PF08100"/>
    </source>
</evidence>
<dbReference type="InterPro" id="IPR029063">
    <property type="entry name" value="SAM-dependent_MTases_sf"/>
</dbReference>
<dbReference type="Proteomes" id="UP001642260">
    <property type="component" value="Unassembled WGS sequence"/>
</dbReference>
<evidence type="ECO:0000256" key="1">
    <source>
        <dbReference type="ARBA" id="ARBA00022603"/>
    </source>
</evidence>
<evidence type="ECO:0008006" key="10">
    <source>
        <dbReference type="Google" id="ProtNLM"/>
    </source>
</evidence>
<dbReference type="Gene3D" id="1.10.10.10">
    <property type="entry name" value="Winged helix-like DNA-binding domain superfamily/Winged helix DNA-binding domain"/>
    <property type="match status" value="1"/>
</dbReference>